<dbReference type="InterPro" id="IPR029058">
    <property type="entry name" value="AB_hydrolase_fold"/>
</dbReference>
<organism evidence="1">
    <name type="scientific">bioreactor metagenome</name>
    <dbReference type="NCBI Taxonomy" id="1076179"/>
    <lineage>
        <taxon>unclassified sequences</taxon>
        <taxon>metagenomes</taxon>
        <taxon>ecological metagenomes</taxon>
    </lineage>
</organism>
<evidence type="ECO:0000313" key="1">
    <source>
        <dbReference type="EMBL" id="MPM80460.1"/>
    </source>
</evidence>
<name>A0A645CTM1_9ZZZZ</name>
<reference evidence="1" key="1">
    <citation type="submission" date="2019-08" db="EMBL/GenBank/DDBJ databases">
        <authorList>
            <person name="Kucharzyk K."/>
            <person name="Murdoch R.W."/>
            <person name="Higgins S."/>
            <person name="Loffler F."/>
        </authorList>
    </citation>
    <scope>NUCLEOTIDE SEQUENCE</scope>
</reference>
<dbReference type="EMBL" id="VSSQ01030068">
    <property type="protein sequence ID" value="MPM80460.1"/>
    <property type="molecule type" value="Genomic_DNA"/>
</dbReference>
<dbReference type="SUPFAM" id="SSF53474">
    <property type="entry name" value="alpha/beta-Hydrolases"/>
    <property type="match status" value="1"/>
</dbReference>
<comment type="caution">
    <text evidence="1">The sequence shown here is derived from an EMBL/GenBank/DDBJ whole genome shotgun (WGS) entry which is preliminary data.</text>
</comment>
<dbReference type="Gene3D" id="3.40.50.1820">
    <property type="entry name" value="alpha/beta hydrolase"/>
    <property type="match status" value="1"/>
</dbReference>
<dbReference type="AlphaFoldDB" id="A0A645CTM1"/>
<proteinExistence type="predicted"/>
<gene>
    <name evidence="1" type="ORF">SDC9_127507</name>
</gene>
<accession>A0A645CTM1</accession>
<sequence length="135" mass="15584">MDTLRFLRFFVKRTKKSWEPDPDYHFLYEGDEGDDAYLGSEYWSYQFPRGLWELERVRRQAVASLDHLAADTLSISGGLDQTIPVEASKLVTERGKGVNKHLHIEDIGHLMPYDKNLDAQNRAMAAVVSWLEGER</sequence>
<protein>
    <submittedName>
        <fullName evidence="1">Uncharacterized protein</fullName>
    </submittedName>
</protein>